<gene>
    <name evidence="2" type="ORF">G7Y89_g11695</name>
</gene>
<feature type="compositionally biased region" description="Low complexity" evidence="1">
    <location>
        <begin position="34"/>
        <end position="48"/>
    </location>
</feature>
<evidence type="ECO:0000256" key="1">
    <source>
        <dbReference type="SAM" id="MobiDB-lite"/>
    </source>
</evidence>
<feature type="compositionally biased region" description="Pro residues" evidence="1">
    <location>
        <begin position="23"/>
        <end position="33"/>
    </location>
</feature>
<feature type="region of interest" description="Disordered" evidence="1">
    <location>
        <begin position="1"/>
        <end position="55"/>
    </location>
</feature>
<comment type="caution">
    <text evidence="2">The sequence shown here is derived from an EMBL/GenBank/DDBJ whole genome shotgun (WGS) entry which is preliminary data.</text>
</comment>
<reference evidence="2 3" key="1">
    <citation type="submission" date="2020-03" db="EMBL/GenBank/DDBJ databases">
        <title>Draft Genome Sequence of Cudoniella acicularis.</title>
        <authorList>
            <person name="Buettner E."/>
            <person name="Kellner H."/>
        </authorList>
    </citation>
    <scope>NUCLEOTIDE SEQUENCE [LARGE SCALE GENOMIC DNA]</scope>
    <source>
        <strain evidence="2 3">DSM 108380</strain>
    </source>
</reference>
<dbReference type="Proteomes" id="UP000566819">
    <property type="component" value="Unassembled WGS sequence"/>
</dbReference>
<organism evidence="2 3">
    <name type="scientific">Cudoniella acicularis</name>
    <dbReference type="NCBI Taxonomy" id="354080"/>
    <lineage>
        <taxon>Eukaryota</taxon>
        <taxon>Fungi</taxon>
        <taxon>Dikarya</taxon>
        <taxon>Ascomycota</taxon>
        <taxon>Pezizomycotina</taxon>
        <taxon>Leotiomycetes</taxon>
        <taxon>Helotiales</taxon>
        <taxon>Tricladiaceae</taxon>
        <taxon>Cudoniella</taxon>
    </lineage>
</organism>
<evidence type="ECO:0000313" key="2">
    <source>
        <dbReference type="EMBL" id="KAF4626464.1"/>
    </source>
</evidence>
<keyword evidence="3" id="KW-1185">Reference proteome</keyword>
<protein>
    <submittedName>
        <fullName evidence="2">Uncharacterized protein</fullName>
    </submittedName>
</protein>
<dbReference type="EMBL" id="JAAMPI010001147">
    <property type="protein sequence ID" value="KAF4626464.1"/>
    <property type="molecule type" value="Genomic_DNA"/>
</dbReference>
<feature type="compositionally biased region" description="Polar residues" evidence="1">
    <location>
        <begin position="1"/>
        <end position="12"/>
    </location>
</feature>
<dbReference type="AlphaFoldDB" id="A0A8H4RAC9"/>
<name>A0A8H4RAC9_9HELO</name>
<accession>A0A8H4RAC9</accession>
<evidence type="ECO:0000313" key="3">
    <source>
        <dbReference type="Proteomes" id="UP000566819"/>
    </source>
</evidence>
<feature type="compositionally biased region" description="Low complexity" evidence="1">
    <location>
        <begin position="13"/>
        <end position="22"/>
    </location>
</feature>
<sequence length="238" mass="26220">MSSNGNNAPQRVNQPKQNAPPGNNAPPGPPAPANPGNQNQAAQPTNNPVGEPPAEPRTKTLVALVAFRVQLNKFIAGNRKKFDLAHEDFKYKKPVALPLEYGTEQVHRGTTYETLRTMLQAASIHDQWWARPANAVLSENPLQDKKVFSGLAKTEHFVNKSLSKREALYFVPPSFANDARMNAVTDSWVDAYKATCNSAKSEFFARLISWIIQIVLSEGLNPWSPSPSWSDTPNGETC</sequence>
<proteinExistence type="predicted"/>